<evidence type="ECO:0000313" key="3">
    <source>
        <dbReference type="Proteomes" id="UP001327027"/>
    </source>
</evidence>
<evidence type="ECO:0008006" key="4">
    <source>
        <dbReference type="Google" id="ProtNLM"/>
    </source>
</evidence>
<reference evidence="2 3" key="1">
    <citation type="journal article" date="2013" name="Int. J. Syst. Evol. Microbiol.">
        <title>Aquimarina gracilis sp. nov., isolated from the gut microflora of a mussel, Mytilus coruscus, and emended description of Aquimarina spongiae.</title>
        <authorList>
            <person name="Park S.C."/>
            <person name="Choe H.N."/>
            <person name="Baik K.S."/>
            <person name="Seong C.N."/>
        </authorList>
    </citation>
    <scope>NUCLEOTIDE SEQUENCE [LARGE SCALE GENOMIC DNA]</scope>
    <source>
        <strain evidence="2 3">PSC32</strain>
    </source>
</reference>
<evidence type="ECO:0000256" key="1">
    <source>
        <dbReference type="SAM" id="SignalP"/>
    </source>
</evidence>
<keyword evidence="3" id="KW-1185">Reference proteome</keyword>
<dbReference type="EMBL" id="JAYKLX010000011">
    <property type="protein sequence ID" value="MEB3348133.1"/>
    <property type="molecule type" value="Genomic_DNA"/>
</dbReference>
<dbReference type="RefSeq" id="WP_324182156.1">
    <property type="nucleotide sequence ID" value="NZ_BAABAW010000023.1"/>
</dbReference>
<comment type="caution">
    <text evidence="2">The sequence shown here is derived from an EMBL/GenBank/DDBJ whole genome shotgun (WGS) entry which is preliminary data.</text>
</comment>
<proteinExistence type="predicted"/>
<keyword evidence="1" id="KW-0732">Signal</keyword>
<accession>A0ABU6A1T6</accession>
<dbReference type="PROSITE" id="PS51257">
    <property type="entry name" value="PROKAR_LIPOPROTEIN"/>
    <property type="match status" value="1"/>
</dbReference>
<feature type="chain" id="PRO_5047220289" description="Lipoprotein" evidence="1">
    <location>
        <begin position="19"/>
        <end position="218"/>
    </location>
</feature>
<dbReference type="Proteomes" id="UP001327027">
    <property type="component" value="Unassembled WGS sequence"/>
</dbReference>
<organism evidence="2 3">
    <name type="scientific">Aquimarina gracilis</name>
    <dbReference type="NCBI Taxonomy" id="874422"/>
    <lineage>
        <taxon>Bacteria</taxon>
        <taxon>Pseudomonadati</taxon>
        <taxon>Bacteroidota</taxon>
        <taxon>Flavobacteriia</taxon>
        <taxon>Flavobacteriales</taxon>
        <taxon>Flavobacteriaceae</taxon>
        <taxon>Aquimarina</taxon>
    </lineage>
</organism>
<gene>
    <name evidence="2" type="ORF">U6A24_21835</name>
</gene>
<feature type="signal peptide" evidence="1">
    <location>
        <begin position="1"/>
        <end position="18"/>
    </location>
</feature>
<name>A0ABU6A1T6_9FLAO</name>
<sequence>MKRYYMLYGLFSFLMAFACNQNHGKFSKEDLETQEAFIKLVDLTYNNIDKQRLIDAIKTLTLPPKEEVIRSYEEGGYVNKQITLSEEDRRIRFYHDVIELGRVAPTDCFLPAVDHNFSVEDFIYNIEYCIKDVFPKIEKELLVKFPKESTISSQMFTELNNLLSSYGIEMGMVNFYDDQFYFIFYDVKRKKKVYETYDLLGIQIAQNESSFRGYMRQN</sequence>
<evidence type="ECO:0000313" key="2">
    <source>
        <dbReference type="EMBL" id="MEB3348133.1"/>
    </source>
</evidence>
<protein>
    <recommendedName>
        <fullName evidence="4">Lipoprotein</fullName>
    </recommendedName>
</protein>